<protein>
    <submittedName>
        <fullName evidence="4">Putative hydrolase YxeP</fullName>
    </submittedName>
</protein>
<feature type="binding site" evidence="2">
    <location>
        <position position="103"/>
    </location>
    <ligand>
        <name>Mn(2+)</name>
        <dbReference type="ChEBI" id="CHEBI:29035"/>
        <label>2</label>
    </ligand>
</feature>
<feature type="binding site" evidence="2">
    <location>
        <position position="363"/>
    </location>
    <ligand>
        <name>Mn(2+)</name>
        <dbReference type="ChEBI" id="CHEBI:29035"/>
        <label>2</label>
    </ligand>
</feature>
<dbReference type="eggNOG" id="COG1473">
    <property type="taxonomic scope" value="Bacteria"/>
</dbReference>
<feature type="binding site" evidence="2">
    <location>
        <position position="164"/>
    </location>
    <ligand>
        <name>Mn(2+)</name>
        <dbReference type="ChEBI" id="CHEBI:29035"/>
        <label>2</label>
    </ligand>
</feature>
<dbReference type="InterPro" id="IPR036264">
    <property type="entry name" value="Bact_exopeptidase_dim_dom"/>
</dbReference>
<sequence length="407" mass="44579">MIQPMLERLEQLYPELVKFRRDLHMYPELSFQEVNTPIKIADYLRQIGLEVKTGVGGNGVLGVLKGGKPGKTVALRADFDALPIQDEKEVIYKSRVHGVMHACGHDIHTAGLLGVAKVLSEYRDELPGTVIFIHQFAEELLPGGAVSMIEAGCLDGVDVIYGAHVSSDQPVGVVGVKSGYILAAADSFYMEITGKGGHGAYPHKAIDPLVIGSQLVLNLQQIVSRRIDPLQAAVLTVGSFHAGKAFNVIPQSVTLSGTVRTFDENVRQKIETSLEQITKTTCEGSGAMFTIDYERGYPALCNDETETERIHQLAKLLVGDDHTEILEARMGAEDFAYYLQKIPGTFFYVGGRNPEIQATYPHHHPMFDVDERSMLVAGKLFISAVMNYLTEGKVLPKSQDAKVGLEI</sequence>
<dbReference type="GO" id="GO:0019877">
    <property type="term" value="P:diaminopimelate biosynthetic process"/>
    <property type="evidence" value="ECO:0007669"/>
    <property type="project" value="UniProtKB-ARBA"/>
</dbReference>
<name>A0A075RBH0_BRELA</name>
<feature type="binding site" evidence="2">
    <location>
        <position position="139"/>
    </location>
    <ligand>
        <name>Mn(2+)</name>
        <dbReference type="ChEBI" id="CHEBI:29035"/>
        <label>2</label>
    </ligand>
</feature>
<dbReference type="KEGG" id="blr:BRLA_c025310"/>
<proteinExistence type="predicted"/>
<keyword evidence="5" id="KW-1185">Reference proteome</keyword>
<dbReference type="SUPFAM" id="SSF53187">
    <property type="entry name" value="Zn-dependent exopeptidases"/>
    <property type="match status" value="1"/>
</dbReference>
<dbReference type="HOGENOM" id="CLU_023257_0_1_9"/>
<keyword evidence="2" id="KW-0479">Metal-binding</keyword>
<keyword evidence="2" id="KW-0464">Manganese</keyword>
<dbReference type="Pfam" id="PF01546">
    <property type="entry name" value="Peptidase_M20"/>
    <property type="match status" value="1"/>
</dbReference>
<feature type="domain" description="Peptidase M20 dimerisation" evidence="3">
    <location>
        <begin position="187"/>
        <end position="281"/>
    </location>
</feature>
<gene>
    <name evidence="4" type="primary">yxeP_1</name>
    <name evidence="4" type="ORF">BRLA_c025310</name>
</gene>
<dbReference type="EMBL" id="CP007806">
    <property type="protein sequence ID" value="AIG26850.1"/>
    <property type="molecule type" value="Genomic_DNA"/>
</dbReference>
<dbReference type="InterPro" id="IPR002933">
    <property type="entry name" value="Peptidase_M20"/>
</dbReference>
<dbReference type="AlphaFoldDB" id="A0A075RBH0"/>
<dbReference type="InterPro" id="IPR011650">
    <property type="entry name" value="Peptidase_M20_dimer"/>
</dbReference>
<dbReference type="SUPFAM" id="SSF55031">
    <property type="entry name" value="Bacterial exopeptidase dimerisation domain"/>
    <property type="match status" value="1"/>
</dbReference>
<organism evidence="4 5">
    <name type="scientific">Brevibacillus laterosporus LMG 15441</name>
    <dbReference type="NCBI Taxonomy" id="1042163"/>
    <lineage>
        <taxon>Bacteria</taxon>
        <taxon>Bacillati</taxon>
        <taxon>Bacillota</taxon>
        <taxon>Bacilli</taxon>
        <taxon>Bacillales</taxon>
        <taxon>Paenibacillaceae</taxon>
        <taxon>Brevibacillus</taxon>
    </lineage>
</organism>
<evidence type="ECO:0000259" key="3">
    <source>
        <dbReference type="Pfam" id="PF07687"/>
    </source>
</evidence>
<dbReference type="Gene3D" id="3.30.70.360">
    <property type="match status" value="1"/>
</dbReference>
<feature type="binding site" evidence="2">
    <location>
        <position position="105"/>
    </location>
    <ligand>
        <name>Mn(2+)</name>
        <dbReference type="ChEBI" id="CHEBI:29035"/>
        <label>2</label>
    </ligand>
</feature>
<evidence type="ECO:0000256" key="2">
    <source>
        <dbReference type="PIRSR" id="PIRSR005962-1"/>
    </source>
</evidence>
<dbReference type="STRING" id="1042163.BRLA_c025310"/>
<evidence type="ECO:0000313" key="5">
    <source>
        <dbReference type="Proteomes" id="UP000005850"/>
    </source>
</evidence>
<reference evidence="4 5" key="1">
    <citation type="journal article" date="2011" name="J. Bacteriol.">
        <title>Genome sequence of Brevibacillus laterosporus LMG 15441, a pathogen of invertebrates.</title>
        <authorList>
            <person name="Djukic M."/>
            <person name="Poehlein A."/>
            <person name="Thurmer A."/>
            <person name="Daniel R."/>
        </authorList>
    </citation>
    <scope>NUCLEOTIDE SEQUENCE [LARGE SCALE GENOMIC DNA]</scope>
    <source>
        <strain evidence="4 5">LMG 15441</strain>
    </source>
</reference>
<keyword evidence="1 4" id="KW-0378">Hydrolase</keyword>
<dbReference type="PIRSF" id="PIRSF005962">
    <property type="entry name" value="Pept_M20D_amidohydro"/>
    <property type="match status" value="1"/>
</dbReference>
<dbReference type="PANTHER" id="PTHR11014">
    <property type="entry name" value="PEPTIDASE M20 FAMILY MEMBER"/>
    <property type="match status" value="1"/>
</dbReference>
<dbReference type="FunFam" id="3.30.70.360:FF:000001">
    <property type="entry name" value="N-acetyldiaminopimelate deacetylase"/>
    <property type="match status" value="1"/>
</dbReference>
<comment type="cofactor">
    <cofactor evidence="2">
        <name>Mn(2+)</name>
        <dbReference type="ChEBI" id="CHEBI:29035"/>
    </cofactor>
    <text evidence="2">The Mn(2+) ion enhances activity.</text>
</comment>
<evidence type="ECO:0000313" key="4">
    <source>
        <dbReference type="EMBL" id="AIG26850.1"/>
    </source>
</evidence>
<dbReference type="PANTHER" id="PTHR11014:SF63">
    <property type="entry name" value="METALLOPEPTIDASE, PUTATIVE (AFU_ORTHOLOGUE AFUA_6G09600)-RELATED"/>
    <property type="match status" value="1"/>
</dbReference>
<dbReference type="RefSeq" id="WP_003336352.1">
    <property type="nucleotide sequence ID" value="NZ_CP007806.1"/>
</dbReference>
<accession>A0A075RBH0</accession>
<dbReference type="Gene3D" id="3.40.630.10">
    <property type="entry name" value="Zn peptidases"/>
    <property type="match status" value="1"/>
</dbReference>
<dbReference type="Pfam" id="PF07687">
    <property type="entry name" value="M20_dimer"/>
    <property type="match status" value="1"/>
</dbReference>
<dbReference type="NCBIfam" id="TIGR01891">
    <property type="entry name" value="amidohydrolases"/>
    <property type="match status" value="1"/>
</dbReference>
<dbReference type="GO" id="GO:0050118">
    <property type="term" value="F:N-acetyldiaminopimelate deacetylase activity"/>
    <property type="evidence" value="ECO:0007669"/>
    <property type="project" value="UniProtKB-ARBA"/>
</dbReference>
<dbReference type="GO" id="GO:0046872">
    <property type="term" value="F:metal ion binding"/>
    <property type="evidence" value="ECO:0007669"/>
    <property type="project" value="UniProtKB-KW"/>
</dbReference>
<dbReference type="Proteomes" id="UP000005850">
    <property type="component" value="Chromosome"/>
</dbReference>
<evidence type="ECO:0000256" key="1">
    <source>
        <dbReference type="ARBA" id="ARBA00022801"/>
    </source>
</evidence>
<dbReference type="InterPro" id="IPR017439">
    <property type="entry name" value="Amidohydrolase"/>
</dbReference>